<reference evidence="3 4" key="1">
    <citation type="journal article" date="2010" name="Nature">
        <title>The genome of a songbird.</title>
        <authorList>
            <person name="Warren W.C."/>
            <person name="Clayton D.F."/>
            <person name="Ellegren H."/>
            <person name="Arnold A.P."/>
            <person name="Hillier L.W."/>
            <person name="Kunstner A."/>
            <person name="Searle S."/>
            <person name="White S."/>
            <person name="Vilella A.J."/>
            <person name="Fairley S."/>
            <person name="Heger A."/>
            <person name="Kong L."/>
            <person name="Ponting C.P."/>
            <person name="Jarvis E.D."/>
            <person name="Mello C.V."/>
            <person name="Minx P."/>
            <person name="Lovell P."/>
            <person name="Velho T.A."/>
            <person name="Ferris M."/>
            <person name="Balakrishnan C.N."/>
            <person name="Sinha S."/>
            <person name="Blatti C."/>
            <person name="London S.E."/>
            <person name="Li Y."/>
            <person name="Lin Y.C."/>
            <person name="George J."/>
            <person name="Sweedler J."/>
            <person name="Southey B."/>
            <person name="Gunaratne P."/>
            <person name="Watson M."/>
            <person name="Nam K."/>
            <person name="Backstrom N."/>
            <person name="Smeds L."/>
            <person name="Nabholz B."/>
            <person name="Itoh Y."/>
            <person name="Whitney O."/>
            <person name="Pfenning A.R."/>
            <person name="Howard J."/>
            <person name="Volker M."/>
            <person name="Skinner B.M."/>
            <person name="Griffin D.K."/>
            <person name="Ye L."/>
            <person name="McLaren W.M."/>
            <person name="Flicek P."/>
            <person name="Quesada V."/>
            <person name="Velasco G."/>
            <person name="Lopez-Otin C."/>
            <person name="Puente X.S."/>
            <person name="Olender T."/>
            <person name="Lancet D."/>
            <person name="Smit A.F."/>
            <person name="Hubley R."/>
            <person name="Konkel M.K."/>
            <person name="Walker J.A."/>
            <person name="Batzer M.A."/>
            <person name="Gu W."/>
            <person name="Pollock D.D."/>
            <person name="Chen L."/>
            <person name="Cheng Z."/>
            <person name="Eichler E.E."/>
            <person name="Stapley J."/>
            <person name="Slate J."/>
            <person name="Ekblom R."/>
            <person name="Birkhead T."/>
            <person name="Burke T."/>
            <person name="Burt D."/>
            <person name="Scharff C."/>
            <person name="Adam I."/>
            <person name="Richard H."/>
            <person name="Sultan M."/>
            <person name="Soldatov A."/>
            <person name="Lehrach H."/>
            <person name="Edwards S.V."/>
            <person name="Yang S.P."/>
            <person name="Li X."/>
            <person name="Graves T."/>
            <person name="Fulton L."/>
            <person name="Nelson J."/>
            <person name="Chinwalla A."/>
            <person name="Hou S."/>
            <person name="Mardis E.R."/>
            <person name="Wilson R.K."/>
        </authorList>
    </citation>
    <scope>NUCLEOTIDE SEQUENCE [LARGE SCALE GENOMIC DNA]</scope>
</reference>
<feature type="region of interest" description="Disordered" evidence="1">
    <location>
        <begin position="117"/>
        <end position="157"/>
    </location>
</feature>
<dbReference type="InterPro" id="IPR011009">
    <property type="entry name" value="Kinase-like_dom_sf"/>
</dbReference>
<dbReference type="SUPFAM" id="SSF56112">
    <property type="entry name" value="Protein kinase-like (PK-like)"/>
    <property type="match status" value="1"/>
</dbReference>
<dbReference type="GO" id="GO:0004672">
    <property type="term" value="F:protein kinase activity"/>
    <property type="evidence" value="ECO:0007669"/>
    <property type="project" value="InterPro"/>
</dbReference>
<dbReference type="GeneTree" id="ENSGT00940000158973"/>
<sequence>MLAHLHTPHGHPRLLLLGWGWGQVMGRGGGRAGAPLTAAPPDHQKLEREARICRLLKHSNIVRLHDSISEEGFHYLVFDLVTGGELFEDIVAREYYSEADASHCVHELFARVPPTHHFAPEQREPQPLHPADPGGCPALSPDGGGPQGPQGKCVPQPPSLPLPRTPCPVLEFPTSGGWPWPAGFWGVTEISLGFGGALSFEHAHPPFLGMHVCPRCGTVLHCWGVSLHPPSCHCPRGSGSCRGWGHRLGLGRWTCLDLWTCLGHPRGHPE</sequence>
<evidence type="ECO:0000313" key="3">
    <source>
        <dbReference type="Ensembl" id="ENSTGUP00000038312.1"/>
    </source>
</evidence>
<reference evidence="3" key="3">
    <citation type="submission" date="2025-09" db="UniProtKB">
        <authorList>
            <consortium name="Ensembl"/>
        </authorList>
    </citation>
    <scope>IDENTIFICATION</scope>
</reference>
<organism evidence="3 4">
    <name type="scientific">Taeniopygia guttata</name>
    <name type="common">Zebra finch</name>
    <name type="synonym">Poephila guttata</name>
    <dbReference type="NCBI Taxonomy" id="59729"/>
    <lineage>
        <taxon>Eukaryota</taxon>
        <taxon>Metazoa</taxon>
        <taxon>Chordata</taxon>
        <taxon>Craniata</taxon>
        <taxon>Vertebrata</taxon>
        <taxon>Euteleostomi</taxon>
        <taxon>Archelosauria</taxon>
        <taxon>Archosauria</taxon>
        <taxon>Dinosauria</taxon>
        <taxon>Saurischia</taxon>
        <taxon>Theropoda</taxon>
        <taxon>Coelurosauria</taxon>
        <taxon>Aves</taxon>
        <taxon>Neognathae</taxon>
        <taxon>Neoaves</taxon>
        <taxon>Telluraves</taxon>
        <taxon>Australaves</taxon>
        <taxon>Passeriformes</taxon>
        <taxon>Passeroidea</taxon>
        <taxon>Estrildidae</taxon>
        <taxon>Estrildinae</taxon>
        <taxon>Taeniopygia</taxon>
    </lineage>
</organism>
<protein>
    <submittedName>
        <fullName evidence="3">Calcium/calmodulin dependent protein kinase II beta</fullName>
    </submittedName>
</protein>
<dbReference type="Gene3D" id="3.30.200.20">
    <property type="entry name" value="Phosphorylase Kinase, domain 1"/>
    <property type="match status" value="1"/>
</dbReference>
<evidence type="ECO:0000256" key="1">
    <source>
        <dbReference type="SAM" id="MobiDB-lite"/>
    </source>
</evidence>
<feature type="domain" description="Protein kinase" evidence="2">
    <location>
        <begin position="43"/>
        <end position="110"/>
    </location>
</feature>
<dbReference type="Ensembl" id="ENSTGUT00000022718.1">
    <property type="protein sequence ID" value="ENSTGUP00000038312.1"/>
    <property type="gene ID" value="ENSTGUG00000003464.2"/>
</dbReference>
<dbReference type="Pfam" id="PF00069">
    <property type="entry name" value="Pkinase"/>
    <property type="match status" value="1"/>
</dbReference>
<dbReference type="Proteomes" id="UP000007754">
    <property type="component" value="Chromosome 22"/>
</dbReference>
<dbReference type="GO" id="GO:0005524">
    <property type="term" value="F:ATP binding"/>
    <property type="evidence" value="ECO:0007669"/>
    <property type="project" value="InterPro"/>
</dbReference>
<dbReference type="InterPro" id="IPR000719">
    <property type="entry name" value="Prot_kinase_dom"/>
</dbReference>
<name>A0A674HV60_TAEGU</name>
<gene>
    <name evidence="3" type="primary">CAMK2B</name>
</gene>
<dbReference type="PANTHER" id="PTHR24347">
    <property type="entry name" value="SERINE/THREONINE-PROTEIN KINASE"/>
    <property type="match status" value="1"/>
</dbReference>
<reference evidence="3" key="2">
    <citation type="submission" date="2025-08" db="UniProtKB">
        <authorList>
            <consortium name="Ensembl"/>
        </authorList>
    </citation>
    <scope>IDENTIFICATION</scope>
</reference>
<dbReference type="AlphaFoldDB" id="A0A674HV60"/>
<accession>A0A674HV60</accession>
<keyword evidence="4" id="KW-1185">Reference proteome</keyword>
<proteinExistence type="predicted"/>
<evidence type="ECO:0000313" key="4">
    <source>
        <dbReference type="Proteomes" id="UP000007754"/>
    </source>
</evidence>
<evidence type="ECO:0000259" key="2">
    <source>
        <dbReference type="Pfam" id="PF00069"/>
    </source>
</evidence>